<dbReference type="PROSITE" id="PS51318">
    <property type="entry name" value="TAT"/>
    <property type="match status" value="1"/>
</dbReference>
<dbReference type="GO" id="GO:0030288">
    <property type="term" value="C:outer membrane-bounded periplasmic space"/>
    <property type="evidence" value="ECO:0007669"/>
    <property type="project" value="TreeGrafter"/>
</dbReference>
<dbReference type="AlphaFoldDB" id="A0A6P0HLF3"/>
<dbReference type="InterPro" id="IPR013693">
    <property type="entry name" value="SpoIID/LytB_N"/>
</dbReference>
<dbReference type="NCBIfam" id="TIGR02669">
    <property type="entry name" value="SpoIID_LytB"/>
    <property type="match status" value="1"/>
</dbReference>
<name>A0A6P0HLF3_9ACTN</name>
<dbReference type="RefSeq" id="WP_163772960.1">
    <property type="nucleotide sequence ID" value="NZ_JAAGXA010000009.1"/>
</dbReference>
<organism evidence="3 4">
    <name type="scientific">Nocardioides zeae</name>
    <dbReference type="NCBI Taxonomy" id="1457234"/>
    <lineage>
        <taxon>Bacteria</taxon>
        <taxon>Bacillati</taxon>
        <taxon>Actinomycetota</taxon>
        <taxon>Actinomycetes</taxon>
        <taxon>Propionibacteriales</taxon>
        <taxon>Nocardioidaceae</taxon>
        <taxon>Nocardioides</taxon>
    </lineage>
</organism>
<dbReference type="InterPro" id="IPR013486">
    <property type="entry name" value="SpoIID/LytB"/>
</dbReference>
<accession>A0A6P0HLF3</accession>
<feature type="chain" id="PRO_5039070426" evidence="1">
    <location>
        <begin position="35"/>
        <end position="410"/>
    </location>
</feature>
<evidence type="ECO:0000313" key="3">
    <source>
        <dbReference type="EMBL" id="NEN79431.1"/>
    </source>
</evidence>
<gene>
    <name evidence="3" type="ORF">G3T38_14195</name>
</gene>
<dbReference type="Pfam" id="PF08486">
    <property type="entry name" value="SpoIID"/>
    <property type="match status" value="1"/>
</dbReference>
<dbReference type="PANTHER" id="PTHR30032">
    <property type="entry name" value="N-ACETYLMURAMOYL-L-ALANINE AMIDASE-RELATED"/>
    <property type="match status" value="1"/>
</dbReference>
<evidence type="ECO:0000256" key="1">
    <source>
        <dbReference type="SAM" id="SignalP"/>
    </source>
</evidence>
<keyword evidence="4" id="KW-1185">Reference proteome</keyword>
<keyword evidence="1" id="KW-0732">Signal</keyword>
<dbReference type="InterPro" id="IPR051922">
    <property type="entry name" value="Bact_Sporulation_Assoc"/>
</dbReference>
<comment type="caution">
    <text evidence="3">The sequence shown here is derived from an EMBL/GenBank/DDBJ whole genome shotgun (WGS) entry which is preliminary data.</text>
</comment>
<sequence length="410" mass="43766">MSPRSTRARLLAVLAAVATGLGVMSVVSSSPAAAVPVNQTWTVPANAAITVDGRGFGHGTGMSQYGALGAARQGLAYNEILRFYYPGVWAGTATGTISVRITADDDGDVIVERRGGLTLIDRGTGKKTPIPQDLGTGGWRLSYGGSDTTIVSYYANKKWNYWTRTQGEAVFYANGGEMTLHRKGGTAKYRGTLRATIPSPGSTRRDTVNAVTLEHYLRGVVPKEMPSSWTPAAVQAQSVAARTYAAQARTTPQTRTYDLCDTTSCQVYGGYSAEERGSNDAIDRTKGQILTNKGQEIAFTQFSSSNGGWTNAGSKPYLVAKQDPYDGNSSNKNHTWSVAITDRTIEAAWPQIGNLTSIAVTDRNGKGEWSGRVNSVTFRGSAGSVTVTGATVRSKLGLKSTWFNFRVAAR</sequence>
<dbReference type="InterPro" id="IPR006311">
    <property type="entry name" value="TAT_signal"/>
</dbReference>
<protein>
    <submittedName>
        <fullName evidence="3">SpoIID/LytB domain-containing protein</fullName>
    </submittedName>
</protein>
<feature type="signal peptide" evidence="1">
    <location>
        <begin position="1"/>
        <end position="34"/>
    </location>
</feature>
<dbReference type="Proteomes" id="UP000468687">
    <property type="component" value="Unassembled WGS sequence"/>
</dbReference>
<evidence type="ECO:0000313" key="4">
    <source>
        <dbReference type="Proteomes" id="UP000468687"/>
    </source>
</evidence>
<dbReference type="EMBL" id="JAAGXA010000009">
    <property type="protein sequence ID" value="NEN79431.1"/>
    <property type="molecule type" value="Genomic_DNA"/>
</dbReference>
<proteinExistence type="predicted"/>
<feature type="domain" description="Sporulation stage II protein D amidase enhancer LytB N-terminal" evidence="2">
    <location>
        <begin position="205"/>
        <end position="291"/>
    </location>
</feature>
<reference evidence="3 4" key="1">
    <citation type="journal article" date="2014" name="Int. J. Syst. Evol. Microbiol.">
        <title>Nocardioides zeae sp. nov., isolated from the stem of Zea mays.</title>
        <authorList>
            <person name="Glaeser S.P."/>
            <person name="McInroy J.A."/>
            <person name="Busse H.J."/>
            <person name="Kampfer P."/>
        </authorList>
    </citation>
    <scope>NUCLEOTIDE SEQUENCE [LARGE SCALE GENOMIC DNA]</scope>
    <source>
        <strain evidence="3 4">JCM 30728</strain>
    </source>
</reference>
<dbReference type="GO" id="GO:0030435">
    <property type="term" value="P:sporulation resulting in formation of a cellular spore"/>
    <property type="evidence" value="ECO:0007669"/>
    <property type="project" value="InterPro"/>
</dbReference>
<dbReference type="PANTHER" id="PTHR30032:SF4">
    <property type="entry name" value="AMIDASE ENHANCER"/>
    <property type="match status" value="1"/>
</dbReference>
<evidence type="ECO:0000259" key="2">
    <source>
        <dbReference type="Pfam" id="PF08486"/>
    </source>
</evidence>